<name>K2SCH2_MACPH</name>
<dbReference type="OrthoDB" id="94998at2759"/>
<feature type="chain" id="PRO_5003864780" evidence="2">
    <location>
        <begin position="19"/>
        <end position="292"/>
    </location>
</feature>
<keyword evidence="2" id="KW-0732">Signal</keyword>
<feature type="signal peptide" evidence="2">
    <location>
        <begin position="1"/>
        <end position="18"/>
    </location>
</feature>
<dbReference type="Proteomes" id="UP000007129">
    <property type="component" value="Unassembled WGS sequence"/>
</dbReference>
<evidence type="ECO:0000256" key="1">
    <source>
        <dbReference type="SAM" id="MobiDB-lite"/>
    </source>
</evidence>
<dbReference type="InParanoid" id="K2SCH2"/>
<reference evidence="3 4" key="1">
    <citation type="journal article" date="2012" name="BMC Genomics">
        <title>Tools to kill: Genome of one of the most destructive plant pathogenic fungi Macrophomina phaseolina.</title>
        <authorList>
            <person name="Islam M.S."/>
            <person name="Haque M.S."/>
            <person name="Islam M.M."/>
            <person name="Emdad E.M."/>
            <person name="Halim A."/>
            <person name="Hossen Q.M.M."/>
            <person name="Hossain M.Z."/>
            <person name="Ahmed B."/>
            <person name="Rahim S."/>
            <person name="Rahman M.S."/>
            <person name="Alam M.M."/>
            <person name="Hou S."/>
            <person name="Wan X."/>
            <person name="Saito J.A."/>
            <person name="Alam M."/>
        </authorList>
    </citation>
    <scope>NUCLEOTIDE SEQUENCE [LARGE SCALE GENOMIC DNA]</scope>
    <source>
        <strain evidence="3 4">MS6</strain>
    </source>
</reference>
<evidence type="ECO:0000313" key="3">
    <source>
        <dbReference type="EMBL" id="EKG20094.1"/>
    </source>
</evidence>
<dbReference type="EMBL" id="AHHD01000096">
    <property type="protein sequence ID" value="EKG20094.1"/>
    <property type="molecule type" value="Genomic_DNA"/>
</dbReference>
<dbReference type="PANTHER" id="PTHR35606:SF4">
    <property type="entry name" value="CELLULOSE-BINDING FAMILY II PROTEIN"/>
    <property type="match status" value="1"/>
</dbReference>
<dbReference type="VEuPathDB" id="FungiDB:MPH_02593"/>
<protein>
    <submittedName>
        <fullName evidence="3">Uncharacterized protein</fullName>
    </submittedName>
</protein>
<gene>
    <name evidence="3" type="ORF">MPH_02593</name>
</gene>
<feature type="region of interest" description="Disordered" evidence="1">
    <location>
        <begin position="35"/>
        <end position="54"/>
    </location>
</feature>
<comment type="caution">
    <text evidence="3">The sequence shown here is derived from an EMBL/GenBank/DDBJ whole genome shotgun (WGS) entry which is preliminary data.</text>
</comment>
<proteinExistence type="predicted"/>
<dbReference type="AlphaFoldDB" id="K2SCH2"/>
<dbReference type="PANTHER" id="PTHR35606">
    <property type="entry name" value="CELLULOSE-BINDING FAMILY II PROTEIN"/>
    <property type="match status" value="1"/>
</dbReference>
<dbReference type="HOGENOM" id="CLU_016835_1_0_1"/>
<evidence type="ECO:0000313" key="4">
    <source>
        <dbReference type="Proteomes" id="UP000007129"/>
    </source>
</evidence>
<sequence>MKSSLALSLLSASLGAQAAPLATTENVHASNLLSTRQTASESADPVPAPATTWDPPAQLVAPLKAVWDHEISTYSDALGFRNYGYDQVIANNGSINYCVRWESDTKVSAETRSLAEKAIQRQFKKWMDVLKGFDGWPYDEVPVKVVGWAVRDKGVLEGDTSGLQVYTGKDADGIPQCDEACGRFFHQDGDYSGCKAGVDRHYGEFPSFTSWACLCLGDWVAEISSFPFLLFADQSLWITDSMEFGAGAGGDWGQRLSEQEFVAGLEKDNIETVLHELGHTFALDGEFTRGFQ</sequence>
<accession>K2SCH2</accession>
<organism evidence="3 4">
    <name type="scientific">Macrophomina phaseolina (strain MS6)</name>
    <name type="common">Charcoal rot fungus</name>
    <dbReference type="NCBI Taxonomy" id="1126212"/>
    <lineage>
        <taxon>Eukaryota</taxon>
        <taxon>Fungi</taxon>
        <taxon>Dikarya</taxon>
        <taxon>Ascomycota</taxon>
        <taxon>Pezizomycotina</taxon>
        <taxon>Dothideomycetes</taxon>
        <taxon>Dothideomycetes incertae sedis</taxon>
        <taxon>Botryosphaeriales</taxon>
        <taxon>Botryosphaeriaceae</taxon>
        <taxon>Macrophomina</taxon>
    </lineage>
</organism>
<evidence type="ECO:0000256" key="2">
    <source>
        <dbReference type="SAM" id="SignalP"/>
    </source>
</evidence>
<dbReference type="eggNOG" id="ENOG502QQXU">
    <property type="taxonomic scope" value="Eukaryota"/>
</dbReference>